<dbReference type="GO" id="GO:0005829">
    <property type="term" value="C:cytosol"/>
    <property type="evidence" value="ECO:0007669"/>
    <property type="project" value="UniProtKB-ARBA"/>
</dbReference>
<dbReference type="FunFam" id="3.20.20.70:FF:000059">
    <property type="entry name" value="N-ethylmaleimide reductase, FMN-linked"/>
    <property type="match status" value="1"/>
</dbReference>
<evidence type="ECO:0000259" key="4">
    <source>
        <dbReference type="Pfam" id="PF00724"/>
    </source>
</evidence>
<dbReference type="InterPro" id="IPR001155">
    <property type="entry name" value="OxRdtase_FMN_N"/>
</dbReference>
<dbReference type="AlphaFoldDB" id="A0A023BXE3"/>
<evidence type="ECO:0000256" key="2">
    <source>
        <dbReference type="ARBA" id="ARBA00005979"/>
    </source>
</evidence>
<evidence type="ECO:0000256" key="1">
    <source>
        <dbReference type="ARBA" id="ARBA00001917"/>
    </source>
</evidence>
<dbReference type="OrthoDB" id="9772736at2"/>
<dbReference type="EMBL" id="AQRA01000003">
    <property type="protein sequence ID" value="EZH74665.1"/>
    <property type="molecule type" value="Genomic_DNA"/>
</dbReference>
<evidence type="ECO:0000313" key="5">
    <source>
        <dbReference type="EMBL" id="EZH74665.1"/>
    </source>
</evidence>
<dbReference type="SUPFAM" id="SSF51395">
    <property type="entry name" value="FMN-linked oxidoreductases"/>
    <property type="match status" value="1"/>
</dbReference>
<dbReference type="Gene3D" id="3.20.20.70">
    <property type="entry name" value="Aldolase class I"/>
    <property type="match status" value="1"/>
</dbReference>
<feature type="domain" description="NADH:flavin oxidoreductase/NADH oxidase N-terminal" evidence="4">
    <location>
        <begin position="2"/>
        <end position="334"/>
    </location>
</feature>
<keyword evidence="3" id="KW-0560">Oxidoreductase</keyword>
<dbReference type="InterPro" id="IPR013785">
    <property type="entry name" value="Aldolase_TIM"/>
</dbReference>
<dbReference type="RefSeq" id="WP_034241267.1">
    <property type="nucleotide sequence ID" value="NZ_AQRA01000003.1"/>
</dbReference>
<accession>A0A023BXE3</accession>
<evidence type="ECO:0000313" key="6">
    <source>
        <dbReference type="Proteomes" id="UP000023541"/>
    </source>
</evidence>
<dbReference type="STRING" id="1317122.ATO12_12930"/>
<protein>
    <submittedName>
        <fullName evidence="5">NADH:flavin oxidoreductase</fullName>
    </submittedName>
</protein>
<dbReference type="CDD" id="cd02933">
    <property type="entry name" value="OYE_like_FMN"/>
    <property type="match status" value="1"/>
</dbReference>
<comment type="caution">
    <text evidence="5">The sequence shown here is derived from an EMBL/GenBank/DDBJ whole genome shotgun (WGS) entry which is preliminary data.</text>
</comment>
<dbReference type="PANTHER" id="PTHR22893:SF91">
    <property type="entry name" value="NADPH DEHYDROGENASE 2-RELATED"/>
    <property type="match status" value="1"/>
</dbReference>
<dbReference type="eggNOG" id="COG1902">
    <property type="taxonomic scope" value="Bacteria"/>
</dbReference>
<dbReference type="GO" id="GO:0016628">
    <property type="term" value="F:oxidoreductase activity, acting on the CH-CH group of donors, NAD or NADP as acceptor"/>
    <property type="evidence" value="ECO:0007669"/>
    <property type="project" value="UniProtKB-ARBA"/>
</dbReference>
<proteinExistence type="inferred from homology"/>
<reference evidence="5 6" key="1">
    <citation type="submission" date="2014-04" db="EMBL/GenBank/DDBJ databases">
        <title>Aquimarina sp. 22II-S11-z7 Genome Sequencing.</title>
        <authorList>
            <person name="Lai Q."/>
        </authorList>
    </citation>
    <scope>NUCLEOTIDE SEQUENCE [LARGE SCALE GENOMIC DNA]</scope>
    <source>
        <strain evidence="5 6">22II-S11-z7</strain>
    </source>
</reference>
<organism evidence="5 6">
    <name type="scientific">Aquimarina atlantica</name>
    <dbReference type="NCBI Taxonomy" id="1317122"/>
    <lineage>
        <taxon>Bacteria</taxon>
        <taxon>Pseudomonadati</taxon>
        <taxon>Bacteroidota</taxon>
        <taxon>Flavobacteriia</taxon>
        <taxon>Flavobacteriales</taxon>
        <taxon>Flavobacteriaceae</taxon>
        <taxon>Aquimarina</taxon>
    </lineage>
</organism>
<keyword evidence="6" id="KW-1185">Reference proteome</keyword>
<name>A0A023BXE3_9FLAO</name>
<sequence>MKIFQPYSLGSITLKNRIVMAPMTRNRAIKNIPNDIMALYYEQRSDAGLIITEGTSPSPNGLGYARIPGAFTDAQIEGWKNIASKVHSKDSKIFVQLMHCGRASATPNLPEGEKAIAPSSIQLSGEIHTDLSGTSPYAIPEAMSIEQIQKTQNEYIQAATNLVSAGIDGVELHSANGYLLDQFLNPASNVRNDEYGGSYKNRTRFLLELTQRTIDAIGADKVGVRISPYGVFNDMQGTYDDLVEMYSYLAAELSKLNIAYIHIVDHRGMGAPDFPTDIVTTLKNIFKGTIITGGNINTAKEAQAVLDKGSDLAYIGRPYISNPNLIEKLKNNIALTQPVMDTFYTPGEVGYTDY</sequence>
<comment type="cofactor">
    <cofactor evidence="1">
        <name>FMN</name>
        <dbReference type="ChEBI" id="CHEBI:58210"/>
    </cofactor>
</comment>
<gene>
    <name evidence="5" type="ORF">ATO12_12930</name>
</gene>
<comment type="similarity">
    <text evidence="2">Belongs to the NADH:flavin oxidoreductase/NADH oxidase family.</text>
</comment>
<dbReference type="GO" id="GO:0010181">
    <property type="term" value="F:FMN binding"/>
    <property type="evidence" value="ECO:0007669"/>
    <property type="project" value="InterPro"/>
</dbReference>
<dbReference type="InterPro" id="IPR045247">
    <property type="entry name" value="Oye-like"/>
</dbReference>
<dbReference type="PANTHER" id="PTHR22893">
    <property type="entry name" value="NADH OXIDOREDUCTASE-RELATED"/>
    <property type="match status" value="1"/>
</dbReference>
<evidence type="ECO:0000256" key="3">
    <source>
        <dbReference type="ARBA" id="ARBA00023002"/>
    </source>
</evidence>
<dbReference type="Proteomes" id="UP000023541">
    <property type="component" value="Unassembled WGS sequence"/>
</dbReference>
<dbReference type="Pfam" id="PF00724">
    <property type="entry name" value="Oxidored_FMN"/>
    <property type="match status" value="1"/>
</dbReference>